<reference evidence="1" key="1">
    <citation type="submission" date="2021-02" db="EMBL/GenBank/DDBJ databases">
        <authorList>
            <consortium name="DOE Joint Genome Institute"/>
            <person name="Ahrendt S."/>
            <person name="Looney B.P."/>
            <person name="Miyauchi S."/>
            <person name="Morin E."/>
            <person name="Drula E."/>
            <person name="Courty P.E."/>
            <person name="Chicoki N."/>
            <person name="Fauchery L."/>
            <person name="Kohler A."/>
            <person name="Kuo A."/>
            <person name="Labutti K."/>
            <person name="Pangilinan J."/>
            <person name="Lipzen A."/>
            <person name="Riley R."/>
            <person name="Andreopoulos W."/>
            <person name="He G."/>
            <person name="Johnson J."/>
            <person name="Barry K.W."/>
            <person name="Grigoriev I.V."/>
            <person name="Nagy L."/>
            <person name="Hibbett D."/>
            <person name="Henrissat B."/>
            <person name="Matheny P.B."/>
            <person name="Labbe J."/>
            <person name="Martin F."/>
        </authorList>
    </citation>
    <scope>NUCLEOTIDE SEQUENCE</scope>
    <source>
        <strain evidence="1">EC-137</strain>
    </source>
</reference>
<reference evidence="1" key="2">
    <citation type="journal article" date="2022" name="New Phytol.">
        <title>Evolutionary transition to the ectomycorrhizal habit in the genomes of a hyperdiverse lineage of mushroom-forming fungi.</title>
        <authorList>
            <person name="Looney B."/>
            <person name="Miyauchi S."/>
            <person name="Morin E."/>
            <person name="Drula E."/>
            <person name="Courty P.E."/>
            <person name="Kohler A."/>
            <person name="Kuo A."/>
            <person name="LaButti K."/>
            <person name="Pangilinan J."/>
            <person name="Lipzen A."/>
            <person name="Riley R."/>
            <person name="Andreopoulos W."/>
            <person name="He G."/>
            <person name="Johnson J."/>
            <person name="Nolan M."/>
            <person name="Tritt A."/>
            <person name="Barry K.W."/>
            <person name="Grigoriev I.V."/>
            <person name="Nagy L.G."/>
            <person name="Hibbett D."/>
            <person name="Henrissat B."/>
            <person name="Matheny P.B."/>
            <person name="Labbe J."/>
            <person name="Martin F.M."/>
        </authorList>
    </citation>
    <scope>NUCLEOTIDE SEQUENCE</scope>
    <source>
        <strain evidence="1">EC-137</strain>
    </source>
</reference>
<proteinExistence type="predicted"/>
<gene>
    <name evidence="1" type="ORF">K488DRAFT_72057</name>
</gene>
<accession>A0ACB8QFH5</accession>
<protein>
    <submittedName>
        <fullName evidence="1">Caspase domain-containing protein</fullName>
    </submittedName>
</protein>
<comment type="caution">
    <text evidence="1">The sequence shown here is derived from an EMBL/GenBank/DDBJ whole genome shotgun (WGS) entry which is preliminary data.</text>
</comment>
<evidence type="ECO:0000313" key="1">
    <source>
        <dbReference type="EMBL" id="KAI0030581.1"/>
    </source>
</evidence>
<keyword evidence="2" id="KW-1185">Reference proteome</keyword>
<organism evidence="1 2">
    <name type="scientific">Vararia minispora EC-137</name>
    <dbReference type="NCBI Taxonomy" id="1314806"/>
    <lineage>
        <taxon>Eukaryota</taxon>
        <taxon>Fungi</taxon>
        <taxon>Dikarya</taxon>
        <taxon>Basidiomycota</taxon>
        <taxon>Agaricomycotina</taxon>
        <taxon>Agaricomycetes</taxon>
        <taxon>Russulales</taxon>
        <taxon>Lachnocladiaceae</taxon>
        <taxon>Vararia</taxon>
    </lineage>
</organism>
<evidence type="ECO:0000313" key="2">
    <source>
        <dbReference type="Proteomes" id="UP000814128"/>
    </source>
</evidence>
<dbReference type="Proteomes" id="UP000814128">
    <property type="component" value="Unassembled WGS sequence"/>
</dbReference>
<sequence>MSNNFPSLFPAYSSRRKEPVSPNGVIAVHALLIGIDRYSSDEFPKLGGAVSDMQRVKDFLVDDLSVPESCVKVLKNEGATRQAIIQAFQELASSDNNIRKGDPILIYFAGHGSTVTAPPNWTSDPEIQVLIPYDGHSDGEVATNVIPDRKFGSLLRDLANAKGDNITVILDCCHSTSGTRSTDSPQFDDDKGFFPRGVELKRANNPKADVALAPVYRDEVQRKPEDGEGSRGIVTSGKFLNASMRSHVLLAACGENQSAFEKHGSGLFTTALLMHFKTRGIGSHTYAEIIVALGGLAKGRQTPQCEGAHRHTRRLFNSRVHFRGHPPRSIRFSSADDAYIISNAGQVHGVMPGTEFAVYASPASLMNPEPLCYLVVDEVGVTSSTLRPRISDSTRPPLLPSTAVALQFQAARPIGDLRVHVPDEEQLQFVCYAIERSRQGGGTLWSIERSDEGHATIGVALEEGNVAFIILDKDIRALGLTRLRFTVPPTVDHVADALRAAAHYFFHVNRTPEKPLLRHQVMMHVYKLEETDDLDEDLRRILLPFRPQVELVRMHSDPARALMGVYDPWAVIADDAKTYYGVELQSQAEGGLFLSMFYFDSGTLEIRQLYSSSTAAPDASNLDPPLRPVSSLSLNYGNGGGEPLRFVIDEGQDMDLGILRVFVSSQPFDLDIEQKAFETSRPNQDVRALPTATAGLGSKAPPRMDSWDVITLPIVQTRPIRENDPS</sequence>
<name>A0ACB8QFH5_9AGAM</name>
<dbReference type="EMBL" id="MU273614">
    <property type="protein sequence ID" value="KAI0030581.1"/>
    <property type="molecule type" value="Genomic_DNA"/>
</dbReference>